<feature type="compositionally biased region" description="Polar residues" evidence="1">
    <location>
        <begin position="39"/>
        <end position="48"/>
    </location>
</feature>
<comment type="caution">
    <text evidence="2">The sequence shown here is derived from an EMBL/GenBank/DDBJ whole genome shotgun (WGS) entry which is preliminary data.</text>
</comment>
<dbReference type="EMBL" id="JAHUTJ010057678">
    <property type="protein sequence ID" value="MED6286432.1"/>
    <property type="molecule type" value="Genomic_DNA"/>
</dbReference>
<protein>
    <submittedName>
        <fullName evidence="2">Uncharacterized protein</fullName>
    </submittedName>
</protein>
<reference evidence="2 3" key="1">
    <citation type="submission" date="2021-06" db="EMBL/GenBank/DDBJ databases">
        <authorList>
            <person name="Palmer J.M."/>
        </authorList>
    </citation>
    <scope>NUCLEOTIDE SEQUENCE [LARGE SCALE GENOMIC DNA]</scope>
    <source>
        <strain evidence="2 3">CL_MEX2019</strain>
        <tissue evidence="2">Muscle</tissue>
    </source>
</reference>
<gene>
    <name evidence="2" type="ORF">CHARACLAT_005910</name>
</gene>
<keyword evidence="3" id="KW-1185">Reference proteome</keyword>
<proteinExistence type="predicted"/>
<evidence type="ECO:0000256" key="1">
    <source>
        <dbReference type="SAM" id="MobiDB-lite"/>
    </source>
</evidence>
<sequence length="87" mass="10149">MTPFRNKVIEPWCAQLFNKHPRALSRVLLALWTQFVIQSSSRQASCSTGRRRRESPREAPGNPQNQTQLQPVERARNNIWEKSNISF</sequence>
<feature type="region of interest" description="Disordered" evidence="1">
    <location>
        <begin position="39"/>
        <end position="87"/>
    </location>
</feature>
<accession>A0ABU7EHA5</accession>
<name>A0ABU7EHA5_9TELE</name>
<evidence type="ECO:0000313" key="3">
    <source>
        <dbReference type="Proteomes" id="UP001352852"/>
    </source>
</evidence>
<dbReference type="Proteomes" id="UP001352852">
    <property type="component" value="Unassembled WGS sequence"/>
</dbReference>
<organism evidence="2 3">
    <name type="scientific">Characodon lateralis</name>
    <dbReference type="NCBI Taxonomy" id="208331"/>
    <lineage>
        <taxon>Eukaryota</taxon>
        <taxon>Metazoa</taxon>
        <taxon>Chordata</taxon>
        <taxon>Craniata</taxon>
        <taxon>Vertebrata</taxon>
        <taxon>Euteleostomi</taxon>
        <taxon>Actinopterygii</taxon>
        <taxon>Neopterygii</taxon>
        <taxon>Teleostei</taxon>
        <taxon>Neoteleostei</taxon>
        <taxon>Acanthomorphata</taxon>
        <taxon>Ovalentaria</taxon>
        <taxon>Atherinomorphae</taxon>
        <taxon>Cyprinodontiformes</taxon>
        <taxon>Goodeidae</taxon>
        <taxon>Characodon</taxon>
    </lineage>
</organism>
<evidence type="ECO:0000313" key="2">
    <source>
        <dbReference type="EMBL" id="MED6286432.1"/>
    </source>
</evidence>